<comment type="similarity">
    <text evidence="1">Belongs to the short-chain dehydrogenases/reductases (SDR) family.</text>
</comment>
<dbReference type="EMBL" id="CZQC01000001">
    <property type="protein sequence ID" value="CUS40022.1"/>
    <property type="molecule type" value="Genomic_DNA"/>
</dbReference>
<protein>
    <submittedName>
        <fullName evidence="3">Dehydrogenases with different specificities (Related to short-chain alcohol dehydrogenases)</fullName>
    </submittedName>
</protein>
<accession>A0A161KDC5</accession>
<dbReference type="Pfam" id="PF00106">
    <property type="entry name" value="adh_short"/>
    <property type="match status" value="1"/>
</dbReference>
<dbReference type="PANTHER" id="PTHR44169:SF6">
    <property type="entry name" value="NADPH-DEPENDENT 1-ACYLDIHYDROXYACETONE PHOSPHATE REDUCTASE"/>
    <property type="match status" value="1"/>
</dbReference>
<name>A0A161KDC5_9ZZZZ</name>
<gene>
    <name evidence="3" type="ORF">MGWOODY_Tha2093</name>
</gene>
<dbReference type="NCBIfam" id="NF004284">
    <property type="entry name" value="PRK05693.1"/>
    <property type="match status" value="1"/>
</dbReference>
<dbReference type="InterPro" id="IPR036291">
    <property type="entry name" value="NAD(P)-bd_dom_sf"/>
</dbReference>
<dbReference type="PANTHER" id="PTHR44169">
    <property type="entry name" value="NADPH-DEPENDENT 1-ACYLDIHYDROXYACETONE PHOSPHATE REDUCTASE"/>
    <property type="match status" value="1"/>
</dbReference>
<evidence type="ECO:0000313" key="3">
    <source>
        <dbReference type="EMBL" id="CUS40022.1"/>
    </source>
</evidence>
<dbReference type="AlphaFoldDB" id="A0A161KDC5"/>
<dbReference type="PROSITE" id="PS00061">
    <property type="entry name" value="ADH_SHORT"/>
    <property type="match status" value="1"/>
</dbReference>
<dbReference type="Gene3D" id="3.40.50.720">
    <property type="entry name" value="NAD(P)-binding Rossmann-like Domain"/>
    <property type="match status" value="1"/>
</dbReference>
<dbReference type="GO" id="GO:0016491">
    <property type="term" value="F:oxidoreductase activity"/>
    <property type="evidence" value="ECO:0007669"/>
    <property type="project" value="UniProtKB-KW"/>
</dbReference>
<dbReference type="CDD" id="cd05374">
    <property type="entry name" value="17beta-HSD-like_SDR_c"/>
    <property type="match status" value="1"/>
</dbReference>
<dbReference type="SUPFAM" id="SSF51735">
    <property type="entry name" value="NAD(P)-binding Rossmann-fold domains"/>
    <property type="match status" value="1"/>
</dbReference>
<dbReference type="InterPro" id="IPR020904">
    <property type="entry name" value="Sc_DH/Rdtase_CS"/>
</dbReference>
<dbReference type="PRINTS" id="PR00080">
    <property type="entry name" value="SDRFAMILY"/>
</dbReference>
<sequence>MTTLKYTNTVFITGCSTGIGRALALACLERGDLVFATARKIESLSDIEHERLVPIALDVNDDAAIAKAMAIVTERVHHIDLLVNNAGYAAMGPVLELSHDKLLAQFETNVFAPLAITRAALPLLRAANGSQVVNVGSVSGILTTPFSGAYCATKAALHSLSDAMRMELAPFKIRVITVQPGAIQSSFGENSLSSVSGLIAEDSLYEPVKADIEARAMASQQHPTTAADFCATLLRILKDNPGAVVRIGNGSMALPLMRRLFPISWLDAILSKKFGLNKLR</sequence>
<evidence type="ECO:0000256" key="2">
    <source>
        <dbReference type="ARBA" id="ARBA00023002"/>
    </source>
</evidence>
<proteinExistence type="inferred from homology"/>
<keyword evidence="2" id="KW-0560">Oxidoreductase</keyword>
<reference evidence="3" key="1">
    <citation type="submission" date="2015-10" db="EMBL/GenBank/DDBJ databases">
        <authorList>
            <person name="Gilbert D.G."/>
        </authorList>
    </citation>
    <scope>NUCLEOTIDE SEQUENCE</scope>
</reference>
<evidence type="ECO:0000256" key="1">
    <source>
        <dbReference type="ARBA" id="ARBA00006484"/>
    </source>
</evidence>
<dbReference type="InterPro" id="IPR002347">
    <property type="entry name" value="SDR_fam"/>
</dbReference>
<dbReference type="PRINTS" id="PR00081">
    <property type="entry name" value="GDHRDH"/>
</dbReference>
<organism evidence="3">
    <name type="scientific">hydrothermal vent metagenome</name>
    <dbReference type="NCBI Taxonomy" id="652676"/>
    <lineage>
        <taxon>unclassified sequences</taxon>
        <taxon>metagenomes</taxon>
        <taxon>ecological metagenomes</taxon>
    </lineage>
</organism>